<sequence length="43" mass="4999">MLECRFAVRSAQRKRLCGIIYYKTTPSLPRRLRSGEKDALSRA</sequence>
<organism evidence="1 2">
    <name type="scientific">Selenomonas artemidis F0399</name>
    <dbReference type="NCBI Taxonomy" id="749551"/>
    <lineage>
        <taxon>Bacteria</taxon>
        <taxon>Bacillati</taxon>
        <taxon>Bacillota</taxon>
        <taxon>Negativicutes</taxon>
        <taxon>Selenomonadales</taxon>
        <taxon>Selenomonadaceae</taxon>
        <taxon>Selenomonas</taxon>
    </lineage>
</organism>
<evidence type="ECO:0000313" key="1">
    <source>
        <dbReference type="EMBL" id="EFW30013.1"/>
    </source>
</evidence>
<accession>E7N1B2</accession>
<name>E7N1B2_9FIRM</name>
<keyword evidence="2" id="KW-1185">Reference proteome</keyword>
<evidence type="ECO:0000313" key="2">
    <source>
        <dbReference type="Proteomes" id="UP000004633"/>
    </source>
</evidence>
<dbReference type="EMBL" id="AECV01000013">
    <property type="protein sequence ID" value="EFW30013.1"/>
    <property type="molecule type" value="Genomic_DNA"/>
</dbReference>
<dbReference type="AlphaFoldDB" id="E7N1B2"/>
<dbReference type="Proteomes" id="UP000004633">
    <property type="component" value="Unassembled WGS sequence"/>
</dbReference>
<dbReference type="HOGENOM" id="CLU_3239456_0_0_9"/>
<reference evidence="1 2" key="1">
    <citation type="submission" date="2010-08" db="EMBL/GenBank/DDBJ databases">
        <authorList>
            <person name="Weinstock G."/>
            <person name="Sodergren E."/>
            <person name="Clifton S."/>
            <person name="Fulton L."/>
            <person name="Fulton B."/>
            <person name="Courtney L."/>
            <person name="Fronick C."/>
            <person name="Harrison M."/>
            <person name="Strong C."/>
            <person name="Farmer C."/>
            <person name="Delahaunty K."/>
            <person name="Markovic C."/>
            <person name="Hall O."/>
            <person name="Minx P."/>
            <person name="Tomlinson C."/>
            <person name="Mitreva M."/>
            <person name="Hou S."/>
            <person name="Chen J."/>
            <person name="Wollam A."/>
            <person name="Pepin K.H."/>
            <person name="Johnson M."/>
            <person name="Bhonagiri V."/>
            <person name="Zhang X."/>
            <person name="Suruliraj S."/>
            <person name="Warren W."/>
            <person name="Chinwalla A."/>
            <person name="Mardis E.R."/>
            <person name="Wilson R.K."/>
        </authorList>
    </citation>
    <scope>NUCLEOTIDE SEQUENCE [LARGE SCALE GENOMIC DNA]</scope>
    <source>
        <strain evidence="1 2">F0399</strain>
    </source>
</reference>
<gene>
    <name evidence="1" type="ORF">HMPREF9555_00765</name>
</gene>
<proteinExistence type="predicted"/>
<comment type="caution">
    <text evidence="1">The sequence shown here is derived from an EMBL/GenBank/DDBJ whole genome shotgun (WGS) entry which is preliminary data.</text>
</comment>
<protein>
    <submittedName>
        <fullName evidence="1">Uncharacterized protein</fullName>
    </submittedName>
</protein>